<feature type="region of interest" description="Disordered" evidence="1">
    <location>
        <begin position="158"/>
        <end position="177"/>
    </location>
</feature>
<proteinExistence type="predicted"/>
<reference evidence="3" key="1">
    <citation type="journal article" date="2019" name="Int. J. Syst. Evol. Microbiol.">
        <title>The Global Catalogue of Microorganisms (GCM) 10K type strain sequencing project: providing services to taxonomists for standard genome sequencing and annotation.</title>
        <authorList>
            <consortium name="The Broad Institute Genomics Platform"/>
            <consortium name="The Broad Institute Genome Sequencing Center for Infectious Disease"/>
            <person name="Wu L."/>
            <person name="Ma J."/>
        </authorList>
    </citation>
    <scope>NUCLEOTIDE SEQUENCE [LARGE SCALE GENOMIC DNA]</scope>
    <source>
        <strain evidence="3">CCM 8391</strain>
    </source>
</reference>
<protein>
    <submittedName>
        <fullName evidence="2">Uncharacterized protein</fullName>
    </submittedName>
</protein>
<evidence type="ECO:0000313" key="2">
    <source>
        <dbReference type="EMBL" id="MFC5996057.1"/>
    </source>
</evidence>
<feature type="region of interest" description="Disordered" evidence="1">
    <location>
        <begin position="602"/>
        <end position="630"/>
    </location>
</feature>
<evidence type="ECO:0000256" key="1">
    <source>
        <dbReference type="SAM" id="MobiDB-lite"/>
    </source>
</evidence>
<dbReference type="EMBL" id="JBHSQW010000035">
    <property type="protein sequence ID" value="MFC5996057.1"/>
    <property type="molecule type" value="Genomic_DNA"/>
</dbReference>
<evidence type="ECO:0000313" key="3">
    <source>
        <dbReference type="Proteomes" id="UP001596302"/>
    </source>
</evidence>
<sequence>MVRVGPVSVIDDAHLIAFVEKLAEAGDTEVTEAACAQIRQTIEAGAAPPGLRRLAEEIADSVGDAPPRPHPPVGDGGSLVAAVAATNLVVLEGFATEAVGTVVTDLLADGFRIVVTATDLGELGALRAALPAEAGHRCLDALPALSPAEQRELRRLLATATESRHSRRDQRLPSPERLPGLAEVDELCRRAQLGATGTTIDLLPGLLVDLAPERRSAVTDVARAADRALRALGPRTEGNWTWGLLSDLVHSRHRAAFERLVEDIAQAGAAERARTGAPVTVLGPLPADSVGLLRRYLAFLQSGGRPRTYFRSVQQRDVQPVLRQFLVDGVVPESVEQVRRVLEHVELAGRLTVIDAGCREIGVPEPRDVGELAELADALSRVGAAARAVSALRHDVLFLHPNSPITVPDLTVAERIIADIIDYAEHGFPEQAAIELDRYADQLAGLVPAQFMAPEHRQAAKALRARDAAGYGVAVEALAAARREQRDEQRCAELLGVLRADAPMLAAEWEAESRSGRGGFGLVSLVAADRLLEKLPGPDVADVVILLGAAEHGVDRLLLAAVAPRLVAVVGTSARPSRAPSLLSVLYRANALVVAGEQGDRSAPGQVVRLPTAGGSRPRKGERRVRREGA</sequence>
<name>A0ABW1J637_9PSEU</name>
<organism evidence="2 3">
    <name type="scientific">Pseudonocardia hispaniensis</name>
    <dbReference type="NCBI Taxonomy" id="904933"/>
    <lineage>
        <taxon>Bacteria</taxon>
        <taxon>Bacillati</taxon>
        <taxon>Actinomycetota</taxon>
        <taxon>Actinomycetes</taxon>
        <taxon>Pseudonocardiales</taxon>
        <taxon>Pseudonocardiaceae</taxon>
        <taxon>Pseudonocardia</taxon>
    </lineage>
</organism>
<accession>A0ABW1J637</accession>
<gene>
    <name evidence="2" type="ORF">ACFQE5_17770</name>
</gene>
<dbReference type="RefSeq" id="WP_379586527.1">
    <property type="nucleotide sequence ID" value="NZ_JBHSQW010000035.1"/>
</dbReference>
<keyword evidence="3" id="KW-1185">Reference proteome</keyword>
<dbReference type="Proteomes" id="UP001596302">
    <property type="component" value="Unassembled WGS sequence"/>
</dbReference>
<comment type="caution">
    <text evidence="2">The sequence shown here is derived from an EMBL/GenBank/DDBJ whole genome shotgun (WGS) entry which is preliminary data.</text>
</comment>